<keyword evidence="3" id="KW-1278">Translocase</keyword>
<evidence type="ECO:0000256" key="4">
    <source>
        <dbReference type="ARBA" id="ARBA00023136"/>
    </source>
</evidence>
<dbReference type="Gene3D" id="2.40.50.100">
    <property type="match status" value="1"/>
</dbReference>
<dbReference type="GO" id="GO:0015689">
    <property type="term" value="P:molybdate ion transport"/>
    <property type="evidence" value="ECO:0007669"/>
    <property type="project" value="InterPro"/>
</dbReference>
<organism evidence="5">
    <name type="scientific">Cyprideis torosa</name>
    <dbReference type="NCBI Taxonomy" id="163714"/>
    <lineage>
        <taxon>Eukaryota</taxon>
        <taxon>Metazoa</taxon>
        <taxon>Ecdysozoa</taxon>
        <taxon>Arthropoda</taxon>
        <taxon>Crustacea</taxon>
        <taxon>Oligostraca</taxon>
        <taxon>Ostracoda</taxon>
        <taxon>Podocopa</taxon>
        <taxon>Podocopida</taxon>
        <taxon>Cytherocopina</taxon>
        <taxon>Cytheroidea</taxon>
        <taxon>Cytherideidae</taxon>
        <taxon>Cyprideis</taxon>
    </lineage>
</organism>
<keyword evidence="2" id="KW-0500">Molybdenum</keyword>
<dbReference type="InterPro" id="IPR004606">
    <property type="entry name" value="Mop_domain"/>
</dbReference>
<dbReference type="Gene3D" id="3.40.50.300">
    <property type="entry name" value="P-loop containing nucleotide triphosphate hydrolases"/>
    <property type="match status" value="1"/>
</dbReference>
<dbReference type="InterPro" id="IPR005116">
    <property type="entry name" value="Transp-assoc_OB_typ1"/>
</dbReference>
<dbReference type="SUPFAM" id="SSF50331">
    <property type="entry name" value="MOP-like"/>
    <property type="match status" value="1"/>
</dbReference>
<dbReference type="InterPro" id="IPR027417">
    <property type="entry name" value="P-loop_NTPase"/>
</dbReference>
<evidence type="ECO:0000256" key="1">
    <source>
        <dbReference type="ARBA" id="ARBA00022475"/>
    </source>
</evidence>
<name>A0A7R9A0G0_9CRUS</name>
<evidence type="ECO:0000256" key="3">
    <source>
        <dbReference type="ARBA" id="ARBA00022967"/>
    </source>
</evidence>
<keyword evidence="4" id="KW-0472">Membrane</keyword>
<evidence type="ECO:0000313" key="5">
    <source>
        <dbReference type="EMBL" id="CAD7238718.1"/>
    </source>
</evidence>
<reference evidence="5" key="1">
    <citation type="submission" date="2020-11" db="EMBL/GenBank/DDBJ databases">
        <authorList>
            <person name="Tran Van P."/>
        </authorList>
    </citation>
    <scope>NUCLEOTIDE SEQUENCE</scope>
</reference>
<accession>A0A7R9A0G0</accession>
<proteinExistence type="predicted"/>
<sequence length="213" mass="22442">MDEPLSALDTRRKDDILPYIQRLPTAHKIPVIYVSHAMGEVAQLADDIIVMDQGRVTHSGPINAVLSDPSAVHGMGLREAGSVIGGSIIAQHADGLSEVSLSHGSLLVPRIAAPIGTRVRVRIRAQDIILATAHPVDISALNVLPVTIRTIRTGTGPGAVVQMTLGEDAILARITKRSLEALQLKTGQACFAILKTVAIAQSDVGPRGAQAEK</sequence>
<dbReference type="EMBL" id="OB707210">
    <property type="protein sequence ID" value="CAD7238718.1"/>
    <property type="molecule type" value="Genomic_DNA"/>
</dbReference>
<keyword evidence="1" id="KW-1003">Cell membrane</keyword>
<dbReference type="PANTHER" id="PTHR43514:SF4">
    <property type="entry name" value="ABC TRANSPORTER I FAMILY MEMBER 10"/>
    <property type="match status" value="1"/>
</dbReference>
<dbReference type="InterPro" id="IPR008995">
    <property type="entry name" value="Mo/tungstate-bd_C_term_dom"/>
</dbReference>
<dbReference type="OrthoDB" id="8300457at2759"/>
<dbReference type="Pfam" id="PF03459">
    <property type="entry name" value="TOBE"/>
    <property type="match status" value="1"/>
</dbReference>
<gene>
    <name evidence="5" type="ORF">CTOB1V02_LOCUS16533</name>
</gene>
<dbReference type="InterPro" id="IPR050334">
    <property type="entry name" value="Molybdenum_import_ModC"/>
</dbReference>
<protein>
    <submittedName>
        <fullName evidence="5">Uncharacterized protein</fullName>
    </submittedName>
</protein>
<dbReference type="SUPFAM" id="SSF52540">
    <property type="entry name" value="P-loop containing nucleoside triphosphate hydrolases"/>
    <property type="match status" value="1"/>
</dbReference>
<evidence type="ECO:0000256" key="2">
    <source>
        <dbReference type="ARBA" id="ARBA00022505"/>
    </source>
</evidence>
<dbReference type="PROSITE" id="PS51866">
    <property type="entry name" value="MOP"/>
    <property type="match status" value="1"/>
</dbReference>
<dbReference type="AlphaFoldDB" id="A0A7R9A0G0"/>
<dbReference type="PANTHER" id="PTHR43514">
    <property type="entry name" value="ABC TRANSPORTER I FAMILY MEMBER 10"/>
    <property type="match status" value="1"/>
</dbReference>